<evidence type="ECO:0000313" key="3">
    <source>
        <dbReference type="Proteomes" id="UP000671908"/>
    </source>
</evidence>
<dbReference type="KEGG" id="tpav:HRQ91_05625"/>
<keyword evidence="1" id="KW-0732">Signal</keyword>
<dbReference type="SUPFAM" id="SSF48371">
    <property type="entry name" value="ARM repeat"/>
    <property type="match status" value="1"/>
</dbReference>
<evidence type="ECO:0000313" key="2">
    <source>
        <dbReference type="EMBL" id="QTQ13975.1"/>
    </source>
</evidence>
<feature type="signal peptide" evidence="1">
    <location>
        <begin position="1"/>
        <end position="23"/>
    </location>
</feature>
<dbReference type="RefSeq" id="WP_210120642.1">
    <property type="nucleotide sequence ID" value="NZ_CP054142.1"/>
</dbReference>
<reference evidence="2 3" key="1">
    <citation type="journal article" date="2021" name="Microbiol. Resour. Announc.">
        <title>Complete Genome Sequences of Three Human Oral Treponema parvum Isolates.</title>
        <authorList>
            <person name="Zeng H."/>
            <person name="Watt R.M."/>
        </authorList>
    </citation>
    <scope>NUCLEOTIDE SEQUENCE [LARGE SCALE GENOMIC DNA]</scope>
    <source>
        <strain evidence="2 3">ATCC 700770</strain>
    </source>
</reference>
<protein>
    <recommendedName>
        <fullName evidence="4">HEAT repeat domain-containing protein</fullName>
    </recommendedName>
</protein>
<accession>A0A975F402</accession>
<keyword evidence="3" id="KW-1185">Reference proteome</keyword>
<organism evidence="2 3">
    <name type="scientific">Treponema parvum</name>
    <dbReference type="NCBI Taxonomy" id="138851"/>
    <lineage>
        <taxon>Bacteria</taxon>
        <taxon>Pseudomonadati</taxon>
        <taxon>Spirochaetota</taxon>
        <taxon>Spirochaetia</taxon>
        <taxon>Spirochaetales</taxon>
        <taxon>Treponemataceae</taxon>
        <taxon>Treponema</taxon>
    </lineage>
</organism>
<feature type="chain" id="PRO_5037054046" description="HEAT repeat domain-containing protein" evidence="1">
    <location>
        <begin position="24"/>
        <end position="388"/>
    </location>
</feature>
<sequence length="388" mass="43028">MKSEKIKNIFFIMMFVSAVPFFAQETGNIKNFIKGNIEDKISAVKKSSGKEAAYISLKTVDFVLENVSEIGTKDREFNALAVTGILALPANEAQTQSSTLSKLYKLFSLFDDTTIRISVIEKIVQFYEIVPSEDSVRFISEFLAGSLKEKKVSDVQKAAIISLGKIGGGSSFNVLYKCLQSPVFSQLAVDIKTSIENSADRSLTEILQIINNADVDQMSGLFNLIKNSPKISSSFKSEIAENILLETLDILKGRDDKALLDLEMEAFSFMVENNWTRASSLIVKFFLQSKKNYEASKISEAQFIKIINGFSNISTAESSKALTEYLGELNKKTEEGSVPSEDLMLAVVRTLGKLGSKTAFDQLLFVTYLDYPESVIAEARSALTKLKW</sequence>
<dbReference type="AlphaFoldDB" id="A0A975F402"/>
<gene>
    <name evidence="2" type="ORF">HRQ91_05625</name>
</gene>
<proteinExistence type="predicted"/>
<dbReference type="Proteomes" id="UP000671908">
    <property type="component" value="Chromosome"/>
</dbReference>
<dbReference type="InterPro" id="IPR016024">
    <property type="entry name" value="ARM-type_fold"/>
</dbReference>
<evidence type="ECO:0008006" key="4">
    <source>
        <dbReference type="Google" id="ProtNLM"/>
    </source>
</evidence>
<evidence type="ECO:0000256" key="1">
    <source>
        <dbReference type="SAM" id="SignalP"/>
    </source>
</evidence>
<dbReference type="EMBL" id="CP054142">
    <property type="protein sequence ID" value="QTQ13975.1"/>
    <property type="molecule type" value="Genomic_DNA"/>
</dbReference>
<name>A0A975F402_9SPIR</name>